<evidence type="ECO:0000313" key="1">
    <source>
        <dbReference type="EMBL" id="TWU19370.1"/>
    </source>
</evidence>
<organism evidence="1 2">
    <name type="scientific">Allorhodopirellula heiligendammensis</name>
    <dbReference type="NCBI Taxonomy" id="2714739"/>
    <lineage>
        <taxon>Bacteria</taxon>
        <taxon>Pseudomonadati</taxon>
        <taxon>Planctomycetota</taxon>
        <taxon>Planctomycetia</taxon>
        <taxon>Pirellulales</taxon>
        <taxon>Pirellulaceae</taxon>
        <taxon>Allorhodopirellula</taxon>
    </lineage>
</organism>
<dbReference type="AlphaFoldDB" id="A0A5C6C455"/>
<protein>
    <submittedName>
        <fullName evidence="1">Uncharacterized protein</fullName>
    </submittedName>
</protein>
<proteinExistence type="predicted"/>
<reference evidence="1 2" key="1">
    <citation type="journal article" date="2020" name="Antonie Van Leeuwenhoek">
        <title>Rhodopirellula heiligendammensis sp. nov., Rhodopirellula pilleata sp. nov., and Rhodopirellula solitaria sp. nov. isolated from natural or artificial marine surfaces in Northern Germany and California, USA, and emended description of the genus Rhodopirellula.</title>
        <authorList>
            <person name="Kallscheuer N."/>
            <person name="Wiegand S."/>
            <person name="Jogler M."/>
            <person name="Boedeker C."/>
            <person name="Peeters S.H."/>
            <person name="Rast P."/>
            <person name="Heuer A."/>
            <person name="Jetten M.S.M."/>
            <person name="Rohde M."/>
            <person name="Jogler C."/>
        </authorList>
    </citation>
    <scope>NUCLEOTIDE SEQUENCE [LARGE SCALE GENOMIC DNA]</scope>
    <source>
        <strain evidence="1 2">Poly21</strain>
    </source>
</reference>
<comment type="caution">
    <text evidence="1">The sequence shown here is derived from an EMBL/GenBank/DDBJ whole genome shotgun (WGS) entry which is preliminary data.</text>
</comment>
<keyword evidence="2" id="KW-1185">Reference proteome</keyword>
<dbReference type="Proteomes" id="UP000319908">
    <property type="component" value="Unassembled WGS sequence"/>
</dbReference>
<gene>
    <name evidence="1" type="ORF">Poly21_15420</name>
</gene>
<dbReference type="EMBL" id="SJPU01000001">
    <property type="protein sequence ID" value="TWU19370.1"/>
    <property type="molecule type" value="Genomic_DNA"/>
</dbReference>
<accession>A0A5C6C455</accession>
<name>A0A5C6C455_9BACT</name>
<evidence type="ECO:0000313" key="2">
    <source>
        <dbReference type="Proteomes" id="UP000319908"/>
    </source>
</evidence>
<sequence>MCEDVAHGECQQRSLTAFVDFCSKQHRCGWHRVGFLVDCHCQFARMFTQPVVNDWVPLGINLNAIEVQRTISGQRRRGNSVRFE</sequence>